<dbReference type="Gene3D" id="3.40.50.720">
    <property type="entry name" value="NAD(P)-binding Rossmann-like Domain"/>
    <property type="match status" value="1"/>
</dbReference>
<dbReference type="Pfam" id="PF00106">
    <property type="entry name" value="adh_short"/>
    <property type="match status" value="1"/>
</dbReference>
<evidence type="ECO:0000313" key="2">
    <source>
        <dbReference type="Proteomes" id="UP000503017"/>
    </source>
</evidence>
<protein>
    <submittedName>
        <fullName evidence="1">SDR family NAD(P)-dependent oxidoreductase</fullName>
    </submittedName>
</protein>
<sequence length="234" mass="24681">MAEDRTGSPIAVVIGASGGLGAALAEIAEESGRFRQVVRLSRGSQPRIDIEDEKTIRDAASYVASLGVPTLFIDATGFLHGAGFEPEKTWRSLDPRHLAKSFAVNAIGPALVMKHFLPLLPKGERAVFATISAKVGSIGDNKLGGWYGYRAAKAALNQFVRTASIELARSNPAAICVALHPGTVDTKLSAPFGKSGLAVQAPRDAAAAILSCIDKLTPRDSGGFFDRTGDRLPW</sequence>
<dbReference type="PANTHER" id="PTHR43544">
    <property type="entry name" value="SHORT-CHAIN DEHYDROGENASE/REDUCTASE"/>
    <property type="match status" value="1"/>
</dbReference>
<proteinExistence type="predicted"/>
<dbReference type="PANTHER" id="PTHR43544:SF12">
    <property type="entry name" value="NAD(P)-BINDING ROSSMANN-FOLD SUPERFAMILY PROTEIN"/>
    <property type="match status" value="1"/>
</dbReference>
<reference evidence="1 2" key="1">
    <citation type="submission" date="2018-10" db="EMBL/GenBank/DDBJ databases">
        <authorList>
            <person name="Perry B.J."/>
            <person name="Sullivan J.T."/>
            <person name="Murphy R.J.T."/>
            <person name="Ramsay J.P."/>
            <person name="Ronson C.W."/>
        </authorList>
    </citation>
    <scope>NUCLEOTIDE SEQUENCE [LARGE SCALE GENOMIC DNA]</scope>
    <source>
        <strain evidence="1 2">R88b</strain>
    </source>
</reference>
<accession>A0A6M7WZX9</accession>
<name>A0A6M7WZX9_RHILI</name>
<dbReference type="EMBL" id="CP033367">
    <property type="protein sequence ID" value="QKD05328.1"/>
    <property type="molecule type" value="Genomic_DNA"/>
</dbReference>
<dbReference type="InterPro" id="IPR051468">
    <property type="entry name" value="Fungal_SecMetab_SDRs"/>
</dbReference>
<dbReference type="AlphaFoldDB" id="A0A6M7WZX9"/>
<dbReference type="InterPro" id="IPR036291">
    <property type="entry name" value="NAD(P)-bd_dom_sf"/>
</dbReference>
<dbReference type="SUPFAM" id="SSF51735">
    <property type="entry name" value="NAD(P)-binding Rossmann-fold domains"/>
    <property type="match status" value="1"/>
</dbReference>
<dbReference type="PRINTS" id="PR00081">
    <property type="entry name" value="GDHRDH"/>
</dbReference>
<evidence type="ECO:0000313" key="1">
    <source>
        <dbReference type="EMBL" id="QKD05328.1"/>
    </source>
</evidence>
<gene>
    <name evidence="1" type="ORF">EB235_30745</name>
</gene>
<dbReference type="RefSeq" id="WP_027033710.1">
    <property type="nucleotide sequence ID" value="NZ_CP033367.1"/>
</dbReference>
<dbReference type="Proteomes" id="UP000503017">
    <property type="component" value="Chromosome"/>
</dbReference>
<dbReference type="GO" id="GO:0016491">
    <property type="term" value="F:oxidoreductase activity"/>
    <property type="evidence" value="ECO:0007669"/>
    <property type="project" value="TreeGrafter"/>
</dbReference>
<dbReference type="GO" id="GO:0005737">
    <property type="term" value="C:cytoplasm"/>
    <property type="evidence" value="ECO:0007669"/>
    <property type="project" value="TreeGrafter"/>
</dbReference>
<dbReference type="InterPro" id="IPR002347">
    <property type="entry name" value="SDR_fam"/>
</dbReference>
<organism evidence="1 2">
    <name type="scientific">Mesorhizobium loti R88b</name>
    <dbReference type="NCBI Taxonomy" id="935548"/>
    <lineage>
        <taxon>Bacteria</taxon>
        <taxon>Pseudomonadati</taxon>
        <taxon>Pseudomonadota</taxon>
        <taxon>Alphaproteobacteria</taxon>
        <taxon>Hyphomicrobiales</taxon>
        <taxon>Phyllobacteriaceae</taxon>
        <taxon>Mesorhizobium</taxon>
    </lineage>
</organism>